<dbReference type="EMBL" id="JAUJWU010000001">
    <property type="protein sequence ID" value="MDN7244501.1"/>
    <property type="molecule type" value="Genomic_DNA"/>
</dbReference>
<evidence type="ECO:0000313" key="3">
    <source>
        <dbReference type="Proteomes" id="UP001172142"/>
    </source>
</evidence>
<evidence type="ECO:0000256" key="1">
    <source>
        <dbReference type="SAM" id="MobiDB-lite"/>
    </source>
</evidence>
<evidence type="ECO:0000313" key="2">
    <source>
        <dbReference type="EMBL" id="MDN7244501.1"/>
    </source>
</evidence>
<comment type="caution">
    <text evidence="2">The sequence shown here is derived from an EMBL/GenBank/DDBJ whole genome shotgun (WGS) entry which is preliminary data.</text>
</comment>
<feature type="region of interest" description="Disordered" evidence="1">
    <location>
        <begin position="26"/>
        <end position="54"/>
    </location>
</feature>
<reference evidence="2 3" key="1">
    <citation type="submission" date="2023-07" db="EMBL/GenBank/DDBJ databases">
        <title>Novel species in genus Planococcus.</title>
        <authorList>
            <person name="Ning S."/>
        </authorList>
    </citation>
    <scope>NUCLEOTIDE SEQUENCE [LARGE SCALE GENOMIC DNA]</scope>
    <source>
        <strain evidence="2 3">N017</strain>
    </source>
</reference>
<proteinExistence type="predicted"/>
<protein>
    <submittedName>
        <fullName evidence="2">Uncharacterized protein</fullName>
    </submittedName>
</protein>
<dbReference type="Proteomes" id="UP001172142">
    <property type="component" value="Unassembled WGS sequence"/>
</dbReference>
<dbReference type="RefSeq" id="WP_301854906.1">
    <property type="nucleotide sequence ID" value="NZ_JAUJWU010000001.1"/>
</dbReference>
<keyword evidence="3" id="KW-1185">Reference proteome</keyword>
<dbReference type="PROSITE" id="PS51257">
    <property type="entry name" value="PROKAR_LIPOPROTEIN"/>
    <property type="match status" value="1"/>
</dbReference>
<organism evidence="2 3">
    <name type="scientific">Planococcus shenhongbingii</name>
    <dbReference type="NCBI Taxonomy" id="3058398"/>
    <lineage>
        <taxon>Bacteria</taxon>
        <taxon>Bacillati</taxon>
        <taxon>Bacillota</taxon>
        <taxon>Bacilli</taxon>
        <taxon>Bacillales</taxon>
        <taxon>Caryophanaceae</taxon>
        <taxon>Planococcus</taxon>
    </lineage>
</organism>
<feature type="compositionally biased region" description="Acidic residues" evidence="1">
    <location>
        <begin position="33"/>
        <end position="54"/>
    </location>
</feature>
<accession>A0ABT8N9E7</accession>
<sequence>MKWIRLIGMFIFIFMLTSCGSEPVMPEIGTPEPETDIPQEMDQTDGEEAAAEEPDANQTDLYAFFMEDGTVAKFKGEGNEFAAITLRTEYLEDHHIAVYEDNGGTVTLRVYRLEENWIDLVKEQPEYYENYQPTAEELRALEPISLFLKVPINIGDQVKGMTVIQTDAQVETPYRTFDEAILLENISEEGALLRTYLVEGFGEVKREFRMGEGEEEFVVTSSLESIE</sequence>
<name>A0ABT8N9E7_9BACL</name>
<gene>
    <name evidence="2" type="ORF">QWY13_03265</name>
</gene>